<dbReference type="PROSITE" id="PS50112">
    <property type="entry name" value="PAS"/>
    <property type="match status" value="1"/>
</dbReference>
<dbReference type="PROSITE" id="PS50113">
    <property type="entry name" value="PAC"/>
    <property type="match status" value="1"/>
</dbReference>
<dbReference type="InterPro" id="IPR013767">
    <property type="entry name" value="PAS_fold"/>
</dbReference>
<dbReference type="Pfam" id="PF00989">
    <property type="entry name" value="PAS"/>
    <property type="match status" value="1"/>
</dbReference>
<proteinExistence type="predicted"/>
<dbReference type="Gene3D" id="3.30.450.20">
    <property type="entry name" value="PAS domain"/>
    <property type="match status" value="2"/>
</dbReference>
<comment type="caution">
    <text evidence="4">The sequence shown here is derived from an EMBL/GenBank/DDBJ whole genome shotgun (WGS) entry which is preliminary data.</text>
</comment>
<dbReference type="InterPro" id="IPR000700">
    <property type="entry name" value="PAS-assoc_C"/>
</dbReference>
<dbReference type="SMART" id="SM00091">
    <property type="entry name" value="PAS"/>
    <property type="match status" value="2"/>
</dbReference>
<dbReference type="EMBL" id="JBGBPQ010000020">
    <property type="protein sequence ID" value="KAL1504238.1"/>
    <property type="molecule type" value="Genomic_DNA"/>
</dbReference>
<dbReference type="InterPro" id="IPR000014">
    <property type="entry name" value="PAS"/>
</dbReference>
<keyword evidence="5" id="KW-1185">Reference proteome</keyword>
<protein>
    <recommendedName>
        <fullName evidence="6">PAS domain-containing protein</fullName>
    </recommendedName>
</protein>
<organism evidence="4 5">
    <name type="scientific">Prymnesium parvum</name>
    <name type="common">Toxic golden alga</name>
    <dbReference type="NCBI Taxonomy" id="97485"/>
    <lineage>
        <taxon>Eukaryota</taxon>
        <taxon>Haptista</taxon>
        <taxon>Haptophyta</taxon>
        <taxon>Prymnesiophyceae</taxon>
        <taxon>Prymnesiales</taxon>
        <taxon>Prymnesiaceae</taxon>
        <taxon>Prymnesium</taxon>
    </lineage>
</organism>
<evidence type="ECO:0000259" key="3">
    <source>
        <dbReference type="PROSITE" id="PS50113"/>
    </source>
</evidence>
<evidence type="ECO:0008006" key="6">
    <source>
        <dbReference type="Google" id="ProtNLM"/>
    </source>
</evidence>
<reference evidence="4 5" key="1">
    <citation type="journal article" date="2024" name="Science">
        <title>Giant polyketide synthase enzymes in the biosynthesis of giant marine polyether toxins.</title>
        <authorList>
            <person name="Fallon T.R."/>
            <person name="Shende V.V."/>
            <person name="Wierzbicki I.H."/>
            <person name="Pendleton A.L."/>
            <person name="Watervoot N.F."/>
            <person name="Auber R.P."/>
            <person name="Gonzalez D.J."/>
            <person name="Wisecaver J.H."/>
            <person name="Moore B.S."/>
        </authorList>
    </citation>
    <scope>NUCLEOTIDE SEQUENCE [LARGE SCALE GENOMIC DNA]</scope>
    <source>
        <strain evidence="4 5">12B1</strain>
    </source>
</reference>
<dbReference type="GO" id="GO:0006355">
    <property type="term" value="P:regulation of DNA-templated transcription"/>
    <property type="evidence" value="ECO:0007669"/>
    <property type="project" value="InterPro"/>
</dbReference>
<dbReference type="PRINTS" id="PR01033">
    <property type="entry name" value="PHYTOCHROME"/>
</dbReference>
<sequence>MVRSVGNGGLSMSASTPTWSSTCLAKLVYADLVYMSSPLLTTRIRFDALETAAELRRVIHTANVPIFGIDSNMRVSEWNTKVAEITGFSIGEAVRQNLIDTFVHEDSQPSTRRILLEALSGKDIENFEVVLNSKSNERVHVLLSVSARRDMGGTIVGVLGIGQDVSQILKTESTATEYVGHPSERLLRSMEASHDLVMQIEYPHIFYASPSFQTVLQFAPANVVGDISKLTHIFPTSFADQIASIRNRMDTSAADFTVESPLLDANGKQVIFEHKLSRHIEHAGCLVIVSRDITDRLERHRLELENTKLVTARERDMEAMHFLSHELKNRLNALRAMCNKAQAVVSEHAPKLLNTPFNLRELFHDALAGFDRGIFLCMDQQLALELVNDNYKPHDTPVDLQQALHVASARRARVYVERDVPSIDKDKARARIISDIDKEVSDNIGRKY</sequence>
<dbReference type="SUPFAM" id="SSF55785">
    <property type="entry name" value="PYP-like sensor domain (PAS domain)"/>
    <property type="match status" value="2"/>
</dbReference>
<dbReference type="NCBIfam" id="TIGR00229">
    <property type="entry name" value="sensory_box"/>
    <property type="match status" value="1"/>
</dbReference>
<keyword evidence="1" id="KW-0675">Receptor</keyword>
<dbReference type="CDD" id="cd00130">
    <property type="entry name" value="PAS"/>
    <property type="match status" value="1"/>
</dbReference>
<dbReference type="GO" id="GO:0009584">
    <property type="term" value="P:detection of visible light"/>
    <property type="evidence" value="ECO:0007669"/>
    <property type="project" value="InterPro"/>
</dbReference>
<dbReference type="InterPro" id="IPR035965">
    <property type="entry name" value="PAS-like_dom_sf"/>
</dbReference>
<evidence type="ECO:0000256" key="1">
    <source>
        <dbReference type="ARBA" id="ARBA00023170"/>
    </source>
</evidence>
<dbReference type="InterPro" id="IPR001294">
    <property type="entry name" value="Phytochrome"/>
</dbReference>
<evidence type="ECO:0000259" key="2">
    <source>
        <dbReference type="PROSITE" id="PS50112"/>
    </source>
</evidence>
<dbReference type="AlphaFoldDB" id="A0AB34ISG2"/>
<feature type="domain" description="PAC" evidence="3">
    <location>
        <begin position="125"/>
        <end position="177"/>
    </location>
</feature>
<evidence type="ECO:0000313" key="5">
    <source>
        <dbReference type="Proteomes" id="UP001515480"/>
    </source>
</evidence>
<gene>
    <name evidence="4" type="ORF">AB1Y20_010647</name>
</gene>
<evidence type="ECO:0000313" key="4">
    <source>
        <dbReference type="EMBL" id="KAL1504238.1"/>
    </source>
</evidence>
<dbReference type="Proteomes" id="UP001515480">
    <property type="component" value="Unassembled WGS sequence"/>
</dbReference>
<name>A0AB34ISG2_PRYPA</name>
<accession>A0AB34ISG2</accession>
<feature type="domain" description="PAS" evidence="2">
    <location>
        <begin position="51"/>
        <end position="122"/>
    </location>
</feature>
<dbReference type="Pfam" id="PF13426">
    <property type="entry name" value="PAS_9"/>
    <property type="match status" value="1"/>
</dbReference>